<protein>
    <submittedName>
        <fullName evidence="2">Uncharacterized protein</fullName>
    </submittedName>
</protein>
<evidence type="ECO:0000313" key="2">
    <source>
        <dbReference type="EMBL" id="GHE62743.1"/>
    </source>
</evidence>
<accession>A0ABQ3I578</accession>
<evidence type="ECO:0000313" key="3">
    <source>
        <dbReference type="Proteomes" id="UP000658258"/>
    </source>
</evidence>
<comment type="caution">
    <text evidence="2">The sequence shown here is derived from an EMBL/GenBank/DDBJ whole genome shotgun (WGS) entry which is preliminary data.</text>
</comment>
<reference evidence="3" key="1">
    <citation type="journal article" date="2019" name="Int. J. Syst. Evol. Microbiol.">
        <title>The Global Catalogue of Microorganisms (GCM) 10K type strain sequencing project: providing services to taxonomists for standard genome sequencing and annotation.</title>
        <authorList>
            <consortium name="The Broad Institute Genomics Platform"/>
            <consortium name="The Broad Institute Genome Sequencing Center for Infectious Disease"/>
            <person name="Wu L."/>
            <person name="Ma J."/>
        </authorList>
    </citation>
    <scope>NUCLEOTIDE SEQUENCE [LARGE SCALE GENOMIC DNA]</scope>
    <source>
        <strain evidence="3">CGMCC 1.15111</strain>
    </source>
</reference>
<gene>
    <name evidence="2" type="ORF">GCM10011340_17510</name>
</gene>
<feature type="chain" id="PRO_5045983718" evidence="1">
    <location>
        <begin position="24"/>
        <end position="336"/>
    </location>
</feature>
<organism evidence="2 3">
    <name type="scientific">Roseivirga thermotolerans</name>
    <dbReference type="NCBI Taxonomy" id="1758176"/>
    <lineage>
        <taxon>Bacteria</taxon>
        <taxon>Pseudomonadati</taxon>
        <taxon>Bacteroidota</taxon>
        <taxon>Cytophagia</taxon>
        <taxon>Cytophagales</taxon>
        <taxon>Roseivirgaceae</taxon>
        <taxon>Roseivirga</taxon>
    </lineage>
</organism>
<name>A0ABQ3I578_9BACT</name>
<proteinExistence type="predicted"/>
<evidence type="ECO:0000256" key="1">
    <source>
        <dbReference type="SAM" id="SignalP"/>
    </source>
</evidence>
<dbReference type="Proteomes" id="UP000658258">
    <property type="component" value="Unassembled WGS sequence"/>
</dbReference>
<dbReference type="EMBL" id="BNAG01000002">
    <property type="protein sequence ID" value="GHE62743.1"/>
    <property type="molecule type" value="Genomic_DNA"/>
</dbReference>
<sequence length="336" mass="37260">MTMKKKICLALLVSVFTSLSLFSQTVEDVNIKKLGPANLNYRKEAKRIAIADFQVNYQTALTLEDEKKGGKMWRGGIKGDAKASITVVLDGLNPDDLQTLTDQLYAEYVADLKAQGFEIAPIEELWNNKAYDKNREDRWELKAGNGPEQGKEFGVILTRPSTQKFVVARRTVDKEKGSPLSALADYETSTENKVINQKTGYIFNKVVLDVIVFENSQSELSRTLNRHAGSAQVKAETTFKISESSTNRFGMGTFFSKGGVEVADVMERQKFEAGQNADTDRLGTDMGVLRVWRVEDREKANFATVKCDPALYLKGAELGVGAFLRGTVQAMADKAN</sequence>
<feature type="signal peptide" evidence="1">
    <location>
        <begin position="1"/>
        <end position="23"/>
    </location>
</feature>
<keyword evidence="1" id="KW-0732">Signal</keyword>
<keyword evidence="3" id="KW-1185">Reference proteome</keyword>